<organism evidence="2 3">
    <name type="scientific">Gigaspora margarita</name>
    <dbReference type="NCBI Taxonomy" id="4874"/>
    <lineage>
        <taxon>Eukaryota</taxon>
        <taxon>Fungi</taxon>
        <taxon>Fungi incertae sedis</taxon>
        <taxon>Mucoromycota</taxon>
        <taxon>Glomeromycotina</taxon>
        <taxon>Glomeromycetes</taxon>
        <taxon>Diversisporales</taxon>
        <taxon>Gigasporaceae</taxon>
        <taxon>Gigaspora</taxon>
    </lineage>
</organism>
<reference evidence="2 3" key="1">
    <citation type="journal article" date="2019" name="Environ. Microbiol.">
        <title>At the nexus of three kingdoms: the genome of the mycorrhizal fungus Gigaspora margarita provides insights into plant, endobacterial and fungal interactions.</title>
        <authorList>
            <person name="Venice F."/>
            <person name="Ghignone S."/>
            <person name="Salvioli di Fossalunga A."/>
            <person name="Amselem J."/>
            <person name="Novero M."/>
            <person name="Xianan X."/>
            <person name="Sedzielewska Toro K."/>
            <person name="Morin E."/>
            <person name="Lipzen A."/>
            <person name="Grigoriev I.V."/>
            <person name="Henrissat B."/>
            <person name="Martin F.M."/>
            <person name="Bonfante P."/>
        </authorList>
    </citation>
    <scope>NUCLEOTIDE SEQUENCE [LARGE SCALE GENOMIC DNA]</scope>
    <source>
        <strain evidence="2 3">BEG34</strain>
    </source>
</reference>
<name>A0A8H4A578_GIGMA</name>
<feature type="region of interest" description="Disordered" evidence="1">
    <location>
        <begin position="70"/>
        <end position="98"/>
    </location>
</feature>
<keyword evidence="3" id="KW-1185">Reference proteome</keyword>
<protein>
    <recommendedName>
        <fullName evidence="4">BED-type domain-containing protein</fullName>
    </recommendedName>
</protein>
<evidence type="ECO:0000313" key="2">
    <source>
        <dbReference type="EMBL" id="KAF0433251.1"/>
    </source>
</evidence>
<evidence type="ECO:0000256" key="1">
    <source>
        <dbReference type="SAM" id="MobiDB-lite"/>
    </source>
</evidence>
<accession>A0A8H4A578</accession>
<gene>
    <name evidence="2" type="ORF">F8M41_005105</name>
</gene>
<dbReference type="AlphaFoldDB" id="A0A8H4A578"/>
<dbReference type="EMBL" id="WTPW01001479">
    <property type="protein sequence ID" value="KAF0433251.1"/>
    <property type="molecule type" value="Genomic_DNA"/>
</dbReference>
<evidence type="ECO:0000313" key="3">
    <source>
        <dbReference type="Proteomes" id="UP000439903"/>
    </source>
</evidence>
<sequence length="177" mass="20393">MPLSHLLEKHIIKSTERFSKSNIKVYCKACVEVLDENEVKKNCFPNKTDRIIQHLKKCVHFADKTLPEEKEEISALPNNKGTSNEKRPASPYDIVSNSSKSSSARKVIVRSSSYGPLDNYTVRLLSQQDEEKVEILLLRLMISCGIPFHWINNPETKELFQFLNPLLKLPDRRVLSR</sequence>
<dbReference type="Proteomes" id="UP000439903">
    <property type="component" value="Unassembled WGS sequence"/>
</dbReference>
<comment type="caution">
    <text evidence="2">The sequence shown here is derived from an EMBL/GenBank/DDBJ whole genome shotgun (WGS) entry which is preliminary data.</text>
</comment>
<dbReference type="OrthoDB" id="5321484at2759"/>
<evidence type="ECO:0008006" key="4">
    <source>
        <dbReference type="Google" id="ProtNLM"/>
    </source>
</evidence>
<proteinExistence type="predicted"/>